<gene>
    <name evidence="3" type="ORF">B0H17DRAFT_886713</name>
</gene>
<dbReference type="Pfam" id="PF20153">
    <property type="entry name" value="DUF6535"/>
    <property type="match status" value="1"/>
</dbReference>
<keyword evidence="1" id="KW-1133">Transmembrane helix</keyword>
<evidence type="ECO:0000259" key="2">
    <source>
        <dbReference type="Pfam" id="PF20153"/>
    </source>
</evidence>
<dbReference type="AlphaFoldDB" id="A0AAD7GFG3"/>
<keyword evidence="1" id="KW-0472">Membrane</keyword>
<protein>
    <recommendedName>
        <fullName evidence="2">DUF6535 domain-containing protein</fullName>
    </recommendedName>
</protein>
<evidence type="ECO:0000313" key="4">
    <source>
        <dbReference type="Proteomes" id="UP001221757"/>
    </source>
</evidence>
<proteinExistence type="predicted"/>
<keyword evidence="1" id="KW-0812">Transmembrane</keyword>
<feature type="transmembrane region" description="Helical" evidence="1">
    <location>
        <begin position="63"/>
        <end position="84"/>
    </location>
</feature>
<dbReference type="EMBL" id="JARKIE010000105">
    <property type="protein sequence ID" value="KAJ7683779.1"/>
    <property type="molecule type" value="Genomic_DNA"/>
</dbReference>
<accession>A0AAD7GFG3</accession>
<keyword evidence="4" id="KW-1185">Reference proteome</keyword>
<name>A0AAD7GFG3_MYCRO</name>
<feature type="transmembrane region" description="Helical" evidence="1">
    <location>
        <begin position="90"/>
        <end position="108"/>
    </location>
</feature>
<feature type="non-terminal residue" evidence="3">
    <location>
        <position position="1"/>
    </location>
</feature>
<organism evidence="3 4">
    <name type="scientific">Mycena rosella</name>
    <name type="common">Pink bonnet</name>
    <name type="synonym">Agaricus rosellus</name>
    <dbReference type="NCBI Taxonomy" id="1033263"/>
    <lineage>
        <taxon>Eukaryota</taxon>
        <taxon>Fungi</taxon>
        <taxon>Dikarya</taxon>
        <taxon>Basidiomycota</taxon>
        <taxon>Agaricomycotina</taxon>
        <taxon>Agaricomycetes</taxon>
        <taxon>Agaricomycetidae</taxon>
        <taxon>Agaricales</taxon>
        <taxon>Marasmiineae</taxon>
        <taxon>Mycenaceae</taxon>
        <taxon>Mycena</taxon>
    </lineage>
</organism>
<dbReference type="InterPro" id="IPR045338">
    <property type="entry name" value="DUF6535"/>
</dbReference>
<evidence type="ECO:0000313" key="3">
    <source>
        <dbReference type="EMBL" id="KAJ7683779.1"/>
    </source>
</evidence>
<feature type="domain" description="DUF6535" evidence="2">
    <location>
        <begin position="1"/>
        <end position="84"/>
    </location>
</feature>
<comment type="caution">
    <text evidence="3">The sequence shown here is derived from an EMBL/GenBank/DDBJ whole genome shotgun (WGS) entry which is preliminary data.</text>
</comment>
<dbReference type="Proteomes" id="UP001221757">
    <property type="component" value="Unassembled WGS sequence"/>
</dbReference>
<feature type="transmembrane region" description="Helical" evidence="1">
    <location>
        <begin position="6"/>
        <end position="25"/>
    </location>
</feature>
<feature type="non-terminal residue" evidence="3">
    <location>
        <position position="123"/>
    </location>
</feature>
<evidence type="ECO:0000256" key="1">
    <source>
        <dbReference type="SAM" id="Phobius"/>
    </source>
</evidence>
<reference evidence="3" key="1">
    <citation type="submission" date="2023-03" db="EMBL/GenBank/DDBJ databases">
        <title>Massive genome expansion in bonnet fungi (Mycena s.s.) driven by repeated elements and novel gene families across ecological guilds.</title>
        <authorList>
            <consortium name="Lawrence Berkeley National Laboratory"/>
            <person name="Harder C.B."/>
            <person name="Miyauchi S."/>
            <person name="Viragh M."/>
            <person name="Kuo A."/>
            <person name="Thoen E."/>
            <person name="Andreopoulos B."/>
            <person name="Lu D."/>
            <person name="Skrede I."/>
            <person name="Drula E."/>
            <person name="Henrissat B."/>
            <person name="Morin E."/>
            <person name="Kohler A."/>
            <person name="Barry K."/>
            <person name="LaButti K."/>
            <person name="Morin E."/>
            <person name="Salamov A."/>
            <person name="Lipzen A."/>
            <person name="Mereny Z."/>
            <person name="Hegedus B."/>
            <person name="Baldrian P."/>
            <person name="Stursova M."/>
            <person name="Weitz H."/>
            <person name="Taylor A."/>
            <person name="Grigoriev I.V."/>
            <person name="Nagy L.G."/>
            <person name="Martin F."/>
            <person name="Kauserud H."/>
        </authorList>
    </citation>
    <scope>NUCLEOTIDE SEQUENCE</scope>
    <source>
        <strain evidence="3">CBHHK067</strain>
    </source>
</reference>
<sequence>NAFWFISLGLSLSSAFIATLVEQWARNFLHKANMTSDPVTRARIFSYLYYGLRRFNMHTMVEVIPLLLHCSLLFFLAGLVPFLFPVNTGMTVVAAALLCFVTVGYVYLTMLPTIHLDCPYHTP</sequence>